<accession>A0ABN9KTF9</accession>
<comment type="similarity">
    <text evidence="1">Belongs to the gemin-2 family.</text>
</comment>
<gene>
    <name evidence="2" type="ORF">RIMI_LOCUS635478</name>
</gene>
<reference evidence="2" key="1">
    <citation type="submission" date="2023-07" db="EMBL/GenBank/DDBJ databases">
        <authorList>
            <person name="Stuckert A."/>
        </authorList>
    </citation>
    <scope>NUCLEOTIDE SEQUENCE</scope>
</reference>
<evidence type="ECO:0000313" key="2">
    <source>
        <dbReference type="EMBL" id="CAJ0917905.1"/>
    </source>
</evidence>
<dbReference type="Pfam" id="PF04938">
    <property type="entry name" value="SIP1"/>
    <property type="match status" value="1"/>
</dbReference>
<dbReference type="EMBL" id="CAUEEQ010000780">
    <property type="protein sequence ID" value="CAJ0917905.1"/>
    <property type="molecule type" value="Genomic_DNA"/>
</dbReference>
<sequence length="519" mass="58679">MRRPDIPTHVVKIVHNVGSGCSFSTHPLPNLCPGEEGAELRPRMRGWKWRTRRRKKRYIERFFEPTVRQNTTDPVHVAIRRQYKSMGKKRILRAHLQDPFFVQNDGLQRMPNDDIDWAADVLKNYIRCPRCAQFSQRVSVCRADALRRPRTDRRCSDTDNDSDRCSVAVWSLESCHTDRSPATNDAGNQGKHRVTKRRAALSNPMFTLVTMLKVKKNKRYILTYSRLSSSAALCFSALLLYCLGGAGKQSGDVTALLSGSQSVQEESRAQRWRTDGCRNEGEQTLLLISSKIITVGQSAVGPSLRGDSPSTEDEESWKRFCLGERLYSDLAAALNRENENLGIDYIKVGFPPLLSIVSRMSQDGNQGKHRVTKRDPALSNPMFTLVTGIVGRWRAVCVTALQRPNSNAAAIRIVVWIAAASFSVKATVTSVLEYLVNWFEERDFTPELGRWLYALLASLEKPLLPEAHSLIRQLARRCSQVRAGVEHREDERVSALNLFICLVGRYFEQRDLADSSDPS</sequence>
<proteinExistence type="inferred from homology"/>
<comment type="caution">
    <text evidence="2">The sequence shown here is derived from an EMBL/GenBank/DDBJ whole genome shotgun (WGS) entry which is preliminary data.</text>
</comment>
<keyword evidence="3" id="KW-1185">Reference proteome</keyword>
<dbReference type="Gene3D" id="1.20.58.1070">
    <property type="match status" value="2"/>
</dbReference>
<protein>
    <recommendedName>
        <fullName evidence="4">Gem-associated protein 2</fullName>
    </recommendedName>
</protein>
<organism evidence="2 3">
    <name type="scientific">Ranitomeya imitator</name>
    <name type="common">mimic poison frog</name>
    <dbReference type="NCBI Taxonomy" id="111125"/>
    <lineage>
        <taxon>Eukaryota</taxon>
        <taxon>Metazoa</taxon>
        <taxon>Chordata</taxon>
        <taxon>Craniata</taxon>
        <taxon>Vertebrata</taxon>
        <taxon>Euteleostomi</taxon>
        <taxon>Amphibia</taxon>
        <taxon>Batrachia</taxon>
        <taxon>Anura</taxon>
        <taxon>Neobatrachia</taxon>
        <taxon>Hyloidea</taxon>
        <taxon>Dendrobatidae</taxon>
        <taxon>Dendrobatinae</taxon>
        <taxon>Ranitomeya</taxon>
    </lineage>
</organism>
<dbReference type="InterPro" id="IPR035426">
    <property type="entry name" value="Gemin2/Brr1"/>
</dbReference>
<evidence type="ECO:0000313" key="3">
    <source>
        <dbReference type="Proteomes" id="UP001176940"/>
    </source>
</evidence>
<name>A0ABN9KTF9_9NEOB</name>
<evidence type="ECO:0000256" key="1">
    <source>
        <dbReference type="ARBA" id="ARBA00025758"/>
    </source>
</evidence>
<evidence type="ECO:0008006" key="4">
    <source>
        <dbReference type="Google" id="ProtNLM"/>
    </source>
</evidence>
<dbReference type="Proteomes" id="UP001176940">
    <property type="component" value="Unassembled WGS sequence"/>
</dbReference>
<dbReference type="PANTHER" id="PTHR12794">
    <property type="entry name" value="GEMIN2"/>
    <property type="match status" value="1"/>
</dbReference>
<dbReference type="PANTHER" id="PTHR12794:SF0">
    <property type="entry name" value="GEM-ASSOCIATED PROTEIN 2"/>
    <property type="match status" value="1"/>
</dbReference>